<dbReference type="RefSeq" id="WP_095334624.1">
    <property type="nucleotide sequence ID" value="NZ_NQNY01000004.1"/>
</dbReference>
<reference evidence="2" key="1">
    <citation type="submission" date="2017-08" db="EMBL/GenBank/DDBJ databases">
        <authorList>
            <person name="Alvarez-Ponce D."/>
            <person name="Weitzman C.L."/>
            <person name="Tillett R.L."/>
            <person name="Sandmeier F.C."/>
            <person name="Tracy C.R."/>
        </authorList>
    </citation>
    <scope>NUCLEOTIDE SEQUENCE [LARGE SCALE GENOMIC DNA]</scope>
    <source>
        <strain evidence="2">723</strain>
    </source>
</reference>
<proteinExistence type="predicted"/>
<sequence length="304" mass="32897">MKIKKKTIILGGLATTGLAVGLITPVIVSQTSNTNAQENAFIIDVKKGVANVFENFGKQNSSESAKSFFSLNTNGESSVTLPDLDASTISKMQSVANEFIDNYLTNLENHQDVKSALDNFLKDKNIDISQYDTSGANLTSQVAETSEELESHKSYYSSSNYQTVRSIAADFNKSYKTSLIVAGVAGATAAGFWAASFWTFGATVPWAVAATTQAATYTAQGLIFLGAEQWILSQPSYVLASTLYSLKEVYSTLNRFYDIVSTIRNVVSAAKIIKTVTYATSWASPVIAIATFILETLLDTYGQY</sequence>
<dbReference type="EMBL" id="NQNY01000004">
    <property type="protein sequence ID" value="PAK21454.1"/>
    <property type="molecule type" value="Genomic_DNA"/>
</dbReference>
<name>A0A269TJ30_9BACT</name>
<evidence type="ECO:0000313" key="2">
    <source>
        <dbReference type="Proteomes" id="UP000216943"/>
    </source>
</evidence>
<comment type="caution">
    <text evidence="1">The sequence shown here is derived from an EMBL/GenBank/DDBJ whole genome shotgun (WGS) entry which is preliminary data.</text>
</comment>
<dbReference type="OrthoDB" id="9934320at2"/>
<dbReference type="Proteomes" id="UP000216943">
    <property type="component" value="Unassembled WGS sequence"/>
</dbReference>
<gene>
    <name evidence="1" type="ORF">CJJ23_01525</name>
</gene>
<organism evidence="1 2">
    <name type="scientific">Mycoplasmopsis agassizii</name>
    <dbReference type="NCBI Taxonomy" id="33922"/>
    <lineage>
        <taxon>Bacteria</taxon>
        <taxon>Bacillati</taxon>
        <taxon>Mycoplasmatota</taxon>
        <taxon>Mycoplasmoidales</taxon>
        <taxon>Metamycoplasmataceae</taxon>
        <taxon>Mycoplasmopsis</taxon>
    </lineage>
</organism>
<evidence type="ECO:0000313" key="1">
    <source>
        <dbReference type="EMBL" id="PAK21454.1"/>
    </source>
</evidence>
<protein>
    <submittedName>
        <fullName evidence="1">Uncharacterized protein</fullName>
    </submittedName>
</protein>
<dbReference type="AlphaFoldDB" id="A0A269TJ30"/>
<accession>A0A269TJ30</accession>